<dbReference type="Proteomes" id="UP000467840">
    <property type="component" value="Chromosome 13"/>
</dbReference>
<reference evidence="1 2" key="1">
    <citation type="journal article" date="2020" name="Mol. Plant">
        <title>The Chromosome-Based Rubber Tree Genome Provides New Insights into Spurge Genome Evolution and Rubber Biosynthesis.</title>
        <authorList>
            <person name="Liu J."/>
            <person name="Shi C."/>
            <person name="Shi C.C."/>
            <person name="Li W."/>
            <person name="Zhang Q.J."/>
            <person name="Zhang Y."/>
            <person name="Li K."/>
            <person name="Lu H.F."/>
            <person name="Shi C."/>
            <person name="Zhu S.T."/>
            <person name="Xiao Z.Y."/>
            <person name="Nan H."/>
            <person name="Yue Y."/>
            <person name="Zhu X.G."/>
            <person name="Wu Y."/>
            <person name="Hong X.N."/>
            <person name="Fan G.Y."/>
            <person name="Tong Y."/>
            <person name="Zhang D."/>
            <person name="Mao C.L."/>
            <person name="Liu Y.L."/>
            <person name="Hao S.J."/>
            <person name="Liu W.Q."/>
            <person name="Lv M.Q."/>
            <person name="Zhang H.B."/>
            <person name="Liu Y."/>
            <person name="Hu-Tang G.R."/>
            <person name="Wang J.P."/>
            <person name="Wang J.H."/>
            <person name="Sun Y.H."/>
            <person name="Ni S.B."/>
            <person name="Chen W.B."/>
            <person name="Zhang X.C."/>
            <person name="Jiao Y.N."/>
            <person name="Eichler E.E."/>
            <person name="Li G.H."/>
            <person name="Liu X."/>
            <person name="Gao L.Z."/>
        </authorList>
    </citation>
    <scope>NUCLEOTIDE SEQUENCE [LARGE SCALE GENOMIC DNA]</scope>
    <source>
        <strain evidence="2">cv. GT1</strain>
        <tissue evidence="1">Leaf</tissue>
    </source>
</reference>
<comment type="caution">
    <text evidence="1">The sequence shown here is derived from an EMBL/GenBank/DDBJ whole genome shotgun (WGS) entry which is preliminary data.</text>
</comment>
<name>A0A6A6KT18_HEVBR</name>
<sequence>MTVLRQLPPARLDANRHISSLYHAQEPPIFNDDETLDQQHEIAERNVSVKDDVGDPDSVGTIEAPVTSRRHINSSDHTELLQVSEILVLQLT</sequence>
<organism evidence="1 2">
    <name type="scientific">Hevea brasiliensis</name>
    <name type="common">Para rubber tree</name>
    <name type="synonym">Siphonia brasiliensis</name>
    <dbReference type="NCBI Taxonomy" id="3981"/>
    <lineage>
        <taxon>Eukaryota</taxon>
        <taxon>Viridiplantae</taxon>
        <taxon>Streptophyta</taxon>
        <taxon>Embryophyta</taxon>
        <taxon>Tracheophyta</taxon>
        <taxon>Spermatophyta</taxon>
        <taxon>Magnoliopsida</taxon>
        <taxon>eudicotyledons</taxon>
        <taxon>Gunneridae</taxon>
        <taxon>Pentapetalae</taxon>
        <taxon>rosids</taxon>
        <taxon>fabids</taxon>
        <taxon>Malpighiales</taxon>
        <taxon>Euphorbiaceae</taxon>
        <taxon>Crotonoideae</taxon>
        <taxon>Micrandreae</taxon>
        <taxon>Hevea</taxon>
    </lineage>
</organism>
<evidence type="ECO:0000313" key="2">
    <source>
        <dbReference type="Proteomes" id="UP000467840"/>
    </source>
</evidence>
<dbReference type="EMBL" id="JAAGAX010000014">
    <property type="protein sequence ID" value="KAF2292150.1"/>
    <property type="molecule type" value="Genomic_DNA"/>
</dbReference>
<dbReference type="AlphaFoldDB" id="A0A6A6KT18"/>
<protein>
    <submittedName>
        <fullName evidence="1">Uncharacterized protein</fullName>
    </submittedName>
</protein>
<gene>
    <name evidence="1" type="ORF">GH714_014622</name>
</gene>
<proteinExistence type="predicted"/>
<evidence type="ECO:0000313" key="1">
    <source>
        <dbReference type="EMBL" id="KAF2292150.1"/>
    </source>
</evidence>
<accession>A0A6A6KT18</accession>
<keyword evidence="2" id="KW-1185">Reference proteome</keyword>